<name>A0A076FI76_9BACT</name>
<dbReference type="HOGENOM" id="CLU_2128882_0_0_7"/>
<sequence>MFNANKYSTKELIEMELRDMPYSETKDNIVGFALQLVENEAYYVAEAVAEAILHYKDDENDTQSVQCNMCMWRGDEEELTLEKEEDETFKACPNCKTDAYLMDLPVGGVQCKA</sequence>
<organism evidence="1 2">
    <name type="scientific">Campylobacter iguaniorum</name>
    <dbReference type="NCBI Taxonomy" id="1244531"/>
    <lineage>
        <taxon>Bacteria</taxon>
        <taxon>Pseudomonadati</taxon>
        <taxon>Campylobacterota</taxon>
        <taxon>Epsilonproteobacteria</taxon>
        <taxon>Campylobacterales</taxon>
        <taxon>Campylobacteraceae</taxon>
        <taxon>Campylobacter</taxon>
    </lineage>
</organism>
<dbReference type="AlphaFoldDB" id="A0A076FI76"/>
<proteinExistence type="predicted"/>
<protein>
    <submittedName>
        <fullName evidence="1">Uncharacterized protein</fullName>
    </submittedName>
</protein>
<reference evidence="1 2" key="1">
    <citation type="journal article" date="2014" name="Genome Announc.">
        <title>Complete Genome Sequence of Campylobacter iguaniorum Strain 1485ET, Isolated from a Bearded Dragon (Pogona vitticeps).</title>
        <authorList>
            <person name="Gilbert M.J."/>
            <person name="Miller W.G."/>
            <person name="Yee E."/>
            <person name="Kik M."/>
            <person name="Wagenaar J.A."/>
            <person name="Duim B."/>
        </authorList>
    </citation>
    <scope>NUCLEOTIDE SEQUENCE [LARGE SCALE GENOMIC DNA]</scope>
    <source>
        <strain evidence="1 2">1485E</strain>
        <plasmid evidence="1">pCIG1485E</plasmid>
    </source>
</reference>
<keyword evidence="1" id="KW-0614">Plasmid</keyword>
<geneLocation type="plasmid" evidence="1 2">
    <name>pCIG1485E</name>
</geneLocation>
<dbReference type="Proteomes" id="UP000028486">
    <property type="component" value="Plasmid pCIG1485E"/>
</dbReference>
<dbReference type="EMBL" id="CP009044">
    <property type="protein sequence ID" value="AII15564.1"/>
    <property type="molecule type" value="Genomic_DNA"/>
</dbReference>
<accession>A0A076FI76</accession>
<evidence type="ECO:0000313" key="2">
    <source>
        <dbReference type="Proteomes" id="UP000028486"/>
    </source>
</evidence>
<dbReference type="KEGG" id="caj:CIG1485E_a0039"/>
<evidence type="ECO:0000313" key="1">
    <source>
        <dbReference type="EMBL" id="AII15564.1"/>
    </source>
</evidence>
<gene>
    <name evidence="1" type="ORF">CIG1485E_a0039</name>
</gene>
<keyword evidence="2" id="KW-1185">Reference proteome</keyword>